<feature type="region of interest" description="Disordered" evidence="1">
    <location>
        <begin position="1"/>
        <end position="34"/>
    </location>
</feature>
<keyword evidence="3" id="KW-0808">Transferase</keyword>
<dbReference type="SUPFAM" id="SSF56112">
    <property type="entry name" value="Protein kinase-like (PK-like)"/>
    <property type="match status" value="1"/>
</dbReference>
<dbReference type="AlphaFoldDB" id="A0A397VQM2"/>
<sequence length="382" mass="43608">MLKSDDQKSINSSSVTPLLESTSSELKQDPNHIMISPKLPPTIDMIELISKKSPMAEFPREHIMRLSFICRNGSQERIPLTNDYCIFYGVTELGIESADETVKAEYRRIAKEALRVRNEIELKLIGSGDMRMYILLNSGKQYAVKSLGNTLQLEYKEAMSFIHEVMLKILREVSHPNIIKFYGVYKDPHNFMLILQLANGGTLRKYLESKWKDGLTLLASQLKLPVGYVSYTEKKYAIEIWCVVDHSNNILINDGKILISDFGISKKMDSTTATSSIKGLPAYVEPRYYFYPDEKIKRDEKSDIYSLGVVFWELTSGTPPFSDSPNHAIIIKISQGKRETIIPGTPIDYAKLYMRCWDSEPEKRPTIEEILTELERLSKGVV</sequence>
<dbReference type="InterPro" id="IPR001245">
    <property type="entry name" value="Ser-Thr/Tyr_kinase_cat_dom"/>
</dbReference>
<reference evidence="3 4" key="1">
    <citation type="submission" date="2018-06" db="EMBL/GenBank/DDBJ databases">
        <title>Comparative genomics reveals the genomic features of Rhizophagus irregularis, R. cerebriforme, R. diaphanum and Gigaspora rosea, and their symbiotic lifestyle signature.</title>
        <authorList>
            <person name="Morin E."/>
            <person name="San Clemente H."/>
            <person name="Chen E.C.H."/>
            <person name="De La Providencia I."/>
            <person name="Hainaut M."/>
            <person name="Kuo A."/>
            <person name="Kohler A."/>
            <person name="Murat C."/>
            <person name="Tang N."/>
            <person name="Roy S."/>
            <person name="Loubradou J."/>
            <person name="Henrissat B."/>
            <person name="Grigoriev I.V."/>
            <person name="Corradi N."/>
            <person name="Roux C."/>
            <person name="Martin F.M."/>
        </authorList>
    </citation>
    <scope>NUCLEOTIDE SEQUENCE [LARGE SCALE GENOMIC DNA]</scope>
    <source>
        <strain evidence="3 4">DAOM 194757</strain>
    </source>
</reference>
<dbReference type="Proteomes" id="UP000266673">
    <property type="component" value="Unassembled WGS sequence"/>
</dbReference>
<keyword evidence="3" id="KW-0418">Kinase</keyword>
<dbReference type="PROSITE" id="PS50011">
    <property type="entry name" value="PROTEIN_KINASE_DOM"/>
    <property type="match status" value="1"/>
</dbReference>
<gene>
    <name evidence="3" type="ORF">C2G38_2167490</name>
</gene>
<accession>A0A397VQM2</accession>
<dbReference type="EMBL" id="QKWP01000199">
    <property type="protein sequence ID" value="RIB24825.1"/>
    <property type="molecule type" value="Genomic_DNA"/>
</dbReference>
<dbReference type="InterPro" id="IPR051681">
    <property type="entry name" value="Ser/Thr_Kinases-Pseudokinases"/>
</dbReference>
<dbReference type="InterPro" id="IPR011009">
    <property type="entry name" value="Kinase-like_dom_sf"/>
</dbReference>
<dbReference type="OrthoDB" id="26722at2759"/>
<dbReference type="PANTHER" id="PTHR44329:SF289">
    <property type="entry name" value="SERINE_THREONINE-PROTEIN KINASE VIK"/>
    <property type="match status" value="1"/>
</dbReference>
<dbReference type="InterPro" id="IPR000719">
    <property type="entry name" value="Prot_kinase_dom"/>
</dbReference>
<feature type="compositionally biased region" description="Polar residues" evidence="1">
    <location>
        <begin position="9"/>
        <end position="25"/>
    </location>
</feature>
<feature type="domain" description="Protein kinase" evidence="2">
    <location>
        <begin position="119"/>
        <end position="377"/>
    </location>
</feature>
<evidence type="ECO:0000313" key="4">
    <source>
        <dbReference type="Proteomes" id="UP000266673"/>
    </source>
</evidence>
<name>A0A397VQM2_9GLOM</name>
<dbReference type="GO" id="GO:0005524">
    <property type="term" value="F:ATP binding"/>
    <property type="evidence" value="ECO:0007669"/>
    <property type="project" value="InterPro"/>
</dbReference>
<dbReference type="PANTHER" id="PTHR44329">
    <property type="entry name" value="SERINE/THREONINE-PROTEIN KINASE TNNI3K-RELATED"/>
    <property type="match status" value="1"/>
</dbReference>
<proteinExistence type="predicted"/>
<protein>
    <submittedName>
        <fullName evidence="3">Kinase-like domain-containing protein</fullName>
    </submittedName>
</protein>
<dbReference type="Pfam" id="PF07714">
    <property type="entry name" value="PK_Tyr_Ser-Thr"/>
    <property type="match status" value="1"/>
</dbReference>
<dbReference type="GO" id="GO:0004674">
    <property type="term" value="F:protein serine/threonine kinase activity"/>
    <property type="evidence" value="ECO:0007669"/>
    <property type="project" value="TreeGrafter"/>
</dbReference>
<organism evidence="3 4">
    <name type="scientific">Gigaspora rosea</name>
    <dbReference type="NCBI Taxonomy" id="44941"/>
    <lineage>
        <taxon>Eukaryota</taxon>
        <taxon>Fungi</taxon>
        <taxon>Fungi incertae sedis</taxon>
        <taxon>Mucoromycota</taxon>
        <taxon>Glomeromycotina</taxon>
        <taxon>Glomeromycetes</taxon>
        <taxon>Diversisporales</taxon>
        <taxon>Gigasporaceae</taxon>
        <taxon>Gigaspora</taxon>
    </lineage>
</organism>
<keyword evidence="4" id="KW-1185">Reference proteome</keyword>
<dbReference type="STRING" id="44941.A0A397VQM2"/>
<dbReference type="Gene3D" id="1.10.510.10">
    <property type="entry name" value="Transferase(Phosphotransferase) domain 1"/>
    <property type="match status" value="1"/>
</dbReference>
<comment type="caution">
    <text evidence="3">The sequence shown here is derived from an EMBL/GenBank/DDBJ whole genome shotgun (WGS) entry which is preliminary data.</text>
</comment>
<evidence type="ECO:0000259" key="2">
    <source>
        <dbReference type="PROSITE" id="PS50011"/>
    </source>
</evidence>
<evidence type="ECO:0000256" key="1">
    <source>
        <dbReference type="SAM" id="MobiDB-lite"/>
    </source>
</evidence>
<evidence type="ECO:0000313" key="3">
    <source>
        <dbReference type="EMBL" id="RIB24825.1"/>
    </source>
</evidence>